<dbReference type="Proteomes" id="UP000282837">
    <property type="component" value="Unassembled WGS sequence"/>
</dbReference>
<reference evidence="2 3" key="1">
    <citation type="submission" date="2019-01" db="EMBL/GenBank/DDBJ databases">
        <authorList>
            <person name="Chen W.-M."/>
        </authorList>
    </citation>
    <scope>NUCLEOTIDE SEQUENCE [LARGE SCALE GENOMIC DNA]</scope>
    <source>
        <strain evidence="2 3">FSY-9</strain>
    </source>
</reference>
<proteinExistence type="predicted"/>
<feature type="transmembrane region" description="Helical" evidence="1">
    <location>
        <begin position="31"/>
        <end position="48"/>
    </location>
</feature>
<comment type="caution">
    <text evidence="2">The sequence shown here is derived from an EMBL/GenBank/DDBJ whole genome shotgun (WGS) entry which is preliminary data.</text>
</comment>
<sequence>MLFTLLFHALGWLRWGRAVVASGFSWALGSAARIWAVVALCAMVVAIWQNHRSRDFQNIAQQTQSAFNAARLQAETTRRAAEARYRSLAHEADHTYAQGIAEGDARLAAYIAAHRLQPAAKADPARTAQDPSAQLSDIPPAETVLATMSDMKICDANYAYAAAAHEWAIRLNP</sequence>
<keyword evidence="1" id="KW-1133">Transmembrane helix</keyword>
<name>A0A3S2VBL4_9SPHN</name>
<dbReference type="EMBL" id="SACO01000013">
    <property type="protein sequence ID" value="RVU03645.1"/>
    <property type="molecule type" value="Genomic_DNA"/>
</dbReference>
<evidence type="ECO:0000256" key="1">
    <source>
        <dbReference type="SAM" id="Phobius"/>
    </source>
</evidence>
<accession>A0A3S2VBL4</accession>
<keyword evidence="3" id="KW-1185">Reference proteome</keyword>
<organism evidence="2 3">
    <name type="scientific">Novosphingobium umbonatum</name>
    <dbReference type="NCBI Taxonomy" id="1908524"/>
    <lineage>
        <taxon>Bacteria</taxon>
        <taxon>Pseudomonadati</taxon>
        <taxon>Pseudomonadota</taxon>
        <taxon>Alphaproteobacteria</taxon>
        <taxon>Sphingomonadales</taxon>
        <taxon>Sphingomonadaceae</taxon>
        <taxon>Novosphingobium</taxon>
    </lineage>
</organism>
<dbReference type="RefSeq" id="WP_127711023.1">
    <property type="nucleotide sequence ID" value="NZ_SACO01000013.1"/>
</dbReference>
<keyword evidence="1" id="KW-0472">Membrane</keyword>
<gene>
    <name evidence="2" type="ORF">EOE18_15100</name>
</gene>
<evidence type="ECO:0000313" key="2">
    <source>
        <dbReference type="EMBL" id="RVU03645.1"/>
    </source>
</evidence>
<protein>
    <submittedName>
        <fullName evidence="2">Uncharacterized protein</fullName>
    </submittedName>
</protein>
<evidence type="ECO:0000313" key="3">
    <source>
        <dbReference type="Proteomes" id="UP000282837"/>
    </source>
</evidence>
<keyword evidence="1" id="KW-0812">Transmembrane</keyword>
<dbReference type="AlphaFoldDB" id="A0A3S2VBL4"/>